<reference evidence="1 2" key="1">
    <citation type="submission" date="2017-09" db="EMBL/GenBank/DDBJ databases">
        <authorList>
            <consortium name="International Durum Wheat Genome Sequencing Consortium (IDWGSC)"/>
            <person name="Milanesi L."/>
        </authorList>
    </citation>
    <scope>NUCLEOTIDE SEQUENCE [LARGE SCALE GENOMIC DNA]</scope>
    <source>
        <strain evidence="2">cv. Svevo</strain>
    </source>
</reference>
<name>A0A9R1RXQ6_TRITD</name>
<keyword evidence="2" id="KW-1185">Reference proteome</keyword>
<accession>A0A9R1RXQ6</accession>
<gene>
    <name evidence="1" type="ORF">TRITD_3Bv1G032120</name>
</gene>
<proteinExistence type="predicted"/>
<sequence>MRRQVDRDNLHPGPGHIHKIVKSITVRNSFGGHSISVGTTILGLILQQGLGWLSSFIHWKLEQPPKFNTCWLQLCW</sequence>
<dbReference type="EMBL" id="LT934116">
    <property type="protein sequence ID" value="VAH73033.1"/>
    <property type="molecule type" value="Genomic_DNA"/>
</dbReference>
<dbReference type="Proteomes" id="UP000324705">
    <property type="component" value="Chromosome 3B"/>
</dbReference>
<dbReference type="AlphaFoldDB" id="A0A9R1RXQ6"/>
<organism evidence="1 2">
    <name type="scientific">Triticum turgidum subsp. durum</name>
    <name type="common">Durum wheat</name>
    <name type="synonym">Triticum durum</name>
    <dbReference type="NCBI Taxonomy" id="4567"/>
    <lineage>
        <taxon>Eukaryota</taxon>
        <taxon>Viridiplantae</taxon>
        <taxon>Streptophyta</taxon>
        <taxon>Embryophyta</taxon>
        <taxon>Tracheophyta</taxon>
        <taxon>Spermatophyta</taxon>
        <taxon>Magnoliopsida</taxon>
        <taxon>Liliopsida</taxon>
        <taxon>Poales</taxon>
        <taxon>Poaceae</taxon>
        <taxon>BOP clade</taxon>
        <taxon>Pooideae</taxon>
        <taxon>Triticodae</taxon>
        <taxon>Triticeae</taxon>
        <taxon>Triticinae</taxon>
        <taxon>Triticum</taxon>
    </lineage>
</organism>
<dbReference type="Gramene" id="TRITD3Bv1G032120.5">
    <property type="protein sequence ID" value="TRITD3Bv1G032120.5"/>
    <property type="gene ID" value="TRITD3Bv1G032120"/>
</dbReference>
<evidence type="ECO:0000313" key="1">
    <source>
        <dbReference type="EMBL" id="VAH73033.1"/>
    </source>
</evidence>
<evidence type="ECO:0000313" key="2">
    <source>
        <dbReference type="Proteomes" id="UP000324705"/>
    </source>
</evidence>
<protein>
    <submittedName>
        <fullName evidence="1">Uncharacterized protein</fullName>
    </submittedName>
</protein>